<dbReference type="InterPro" id="IPR036116">
    <property type="entry name" value="FN3_sf"/>
</dbReference>
<evidence type="ECO:0000259" key="1">
    <source>
        <dbReference type="PROSITE" id="PS50853"/>
    </source>
</evidence>
<dbReference type="EMBL" id="FWYB01000001">
    <property type="protein sequence ID" value="SMC53361.1"/>
    <property type="molecule type" value="Genomic_DNA"/>
</dbReference>
<feature type="domain" description="Fibronectin type-III" evidence="1">
    <location>
        <begin position="322"/>
        <end position="408"/>
    </location>
</feature>
<dbReference type="Gene3D" id="2.60.40.10">
    <property type="entry name" value="Immunoglobulins"/>
    <property type="match status" value="1"/>
</dbReference>
<name>A0A1W1ZYX7_9SPHI</name>
<gene>
    <name evidence="2" type="ORF">SAMN04488101_101150</name>
</gene>
<dbReference type="STRING" id="475255.SAMN04488101_101150"/>
<accession>A0A1W1ZYX7</accession>
<dbReference type="InterPro" id="IPR013783">
    <property type="entry name" value="Ig-like_fold"/>
</dbReference>
<reference evidence="2 3" key="1">
    <citation type="submission" date="2017-04" db="EMBL/GenBank/DDBJ databases">
        <authorList>
            <person name="Afonso C.L."/>
            <person name="Miller P.J."/>
            <person name="Scott M.A."/>
            <person name="Spackman E."/>
            <person name="Goraichik I."/>
            <person name="Dimitrov K.M."/>
            <person name="Suarez D.L."/>
            <person name="Swayne D.E."/>
        </authorList>
    </citation>
    <scope>NUCLEOTIDE SEQUENCE [LARGE SCALE GENOMIC DNA]</scope>
    <source>
        <strain evidence="2 3">DSM 19625</strain>
    </source>
</reference>
<evidence type="ECO:0000313" key="3">
    <source>
        <dbReference type="Proteomes" id="UP000192678"/>
    </source>
</evidence>
<sequence>MSDLIFPDNAEPVAVPDGTEKIFAARQSDGKIIYFTGTQLFASLLKLKTINNQSLIGTGNLTIVGGGGGGPAVVEPWAAGMYGVNVPVRHKIGETSYLFVSKEADNEDEPVLPTSPAWIQTDFYNGIISWSGSFPYNEGSWVTGDANSKIYESKVDGNTGNIPSGGISNEYWKYIGNYVGFYFEGTFDKGDVVIVSAEGSRIYVSNIADNQEPITSISSPGKWDLIGPELSGVFEELEDKVDKAVYDVFVAANTIALAAKADLEGGKLKPEQAIDAKLSDAQFEQQTVEGVPQDITVKESWLTNFILSVGAAQGWSGLPALGTPALTFGTSTSSQNVLNWTRPTNGVSSTVQALISGTWTTIYTGTDLTYTHTGLTASTSYDYRVKATASGYADSPYGTGSKSTLAESGGGYVVENTYLINFGSEFGSNAPAPFNNMRPAASLLQTINGFTSPVLVDDLGVSSLITVKNSGAFGGASGQISVSQNTAGNTGAFNNVVVNTGWTINGGTNAALLIDSLNASKFYEIGFLMPKDAADSVRGVTIGGVVKNRDATGTNLQSFGLAANGLDDPQFIVFLNLTGVTSVSALIKRVSGDYGAFISMMYIRVSNVAKP</sequence>
<organism evidence="2 3">
    <name type="scientific">Pedobacter nyackensis</name>
    <dbReference type="NCBI Taxonomy" id="475255"/>
    <lineage>
        <taxon>Bacteria</taxon>
        <taxon>Pseudomonadati</taxon>
        <taxon>Bacteroidota</taxon>
        <taxon>Sphingobacteriia</taxon>
        <taxon>Sphingobacteriales</taxon>
        <taxon>Sphingobacteriaceae</taxon>
        <taxon>Pedobacter</taxon>
    </lineage>
</organism>
<dbReference type="RefSeq" id="WP_084286752.1">
    <property type="nucleotide sequence ID" value="NZ_FWYB01000001.1"/>
</dbReference>
<dbReference type="AlphaFoldDB" id="A0A1W1ZYX7"/>
<dbReference type="PROSITE" id="PS50853">
    <property type="entry name" value="FN3"/>
    <property type="match status" value="1"/>
</dbReference>
<dbReference type="InterPro" id="IPR003961">
    <property type="entry name" value="FN3_dom"/>
</dbReference>
<protein>
    <recommendedName>
        <fullName evidence="1">Fibronectin type-III domain-containing protein</fullName>
    </recommendedName>
</protein>
<evidence type="ECO:0000313" key="2">
    <source>
        <dbReference type="EMBL" id="SMC53361.1"/>
    </source>
</evidence>
<keyword evidence="3" id="KW-1185">Reference proteome</keyword>
<dbReference type="Proteomes" id="UP000192678">
    <property type="component" value="Unassembled WGS sequence"/>
</dbReference>
<dbReference type="SUPFAM" id="SSF49265">
    <property type="entry name" value="Fibronectin type III"/>
    <property type="match status" value="1"/>
</dbReference>
<proteinExistence type="predicted"/>
<dbReference type="OrthoDB" id="8457242at2"/>